<dbReference type="PANTHER" id="PTHR10363">
    <property type="entry name" value="BLEOMYCIN HYDROLASE"/>
    <property type="match status" value="1"/>
</dbReference>
<gene>
    <name evidence="7" type="ordered locus">Oweho_0435</name>
</gene>
<feature type="chain" id="PRO_5003514432" description="Aminopeptidase" evidence="6">
    <location>
        <begin position="20"/>
        <end position="396"/>
    </location>
</feature>
<dbReference type="PROSITE" id="PS00139">
    <property type="entry name" value="THIOL_PROTEASE_CYS"/>
    <property type="match status" value="1"/>
</dbReference>
<comment type="similarity">
    <text evidence="4">Belongs to the peptidase C1 family.</text>
</comment>
<proteinExistence type="inferred from homology"/>
<dbReference type="KEGG" id="oho:Oweho_0435"/>
<evidence type="ECO:0000256" key="4">
    <source>
        <dbReference type="PIRNR" id="PIRNR005700"/>
    </source>
</evidence>
<dbReference type="Proteomes" id="UP000005631">
    <property type="component" value="Chromosome"/>
</dbReference>
<dbReference type="InterPro" id="IPR000169">
    <property type="entry name" value="Pept_cys_AS"/>
</dbReference>
<dbReference type="STRING" id="926562.Oweho_0435"/>
<dbReference type="AlphaFoldDB" id="G8QZ70"/>
<evidence type="ECO:0000256" key="1">
    <source>
        <dbReference type="ARBA" id="ARBA00022670"/>
    </source>
</evidence>
<dbReference type="PIRSF" id="PIRSF005700">
    <property type="entry name" value="PepC"/>
    <property type="match status" value="1"/>
</dbReference>
<sequence>MRIKSFAIALSLCATIPLAAQDELIDKVKDNGAADAEQGFEFETIVDLEATPVKNQGRSGTCWSYATSSFIESEMIRMGKEPVDISEMFTVRQVYLDKAERYVRLHGNLNFGQGGALPDVMYVIKKYGAVPQEVYEGLDYGMDENNHGELESILKAQLEQVVKNHNKTLSPSWRKAFEATLDAYLGEYPEEFEWNGKKYTPRTFADEVIGIKPDNYIQITSFTHQPMHELVMIEVPDNWLWGESYNVTLDEMEQAVDYSLEQGYTMGWATDVSEKGFSLKNALAIVPAEDYSDMTSEERETMFEGPKEEMKIDAEIRQAAYDNYETTDDHGMQITGKVKDQNGNEYYVVKNSWGERKNSNRVGYIYASESFFRYKTISVLMHKDALPKSIKKELDL</sequence>
<dbReference type="PANTHER" id="PTHR10363:SF2">
    <property type="entry name" value="BLEOMYCIN HYDROLASE"/>
    <property type="match status" value="1"/>
</dbReference>
<dbReference type="RefSeq" id="WP_014200814.1">
    <property type="nucleotide sequence ID" value="NC_016599.1"/>
</dbReference>
<keyword evidence="1 4" id="KW-0645">Protease</keyword>
<dbReference type="GO" id="GO:0005737">
    <property type="term" value="C:cytoplasm"/>
    <property type="evidence" value="ECO:0007669"/>
    <property type="project" value="TreeGrafter"/>
</dbReference>
<dbReference type="GO" id="GO:0043418">
    <property type="term" value="P:homocysteine catabolic process"/>
    <property type="evidence" value="ECO:0007669"/>
    <property type="project" value="TreeGrafter"/>
</dbReference>
<dbReference type="SUPFAM" id="SSF54001">
    <property type="entry name" value="Cysteine proteinases"/>
    <property type="match status" value="1"/>
</dbReference>
<name>G8QZ70_OWEHD</name>
<keyword evidence="3 4" id="KW-0788">Thiol protease</keyword>
<dbReference type="OrthoDB" id="9814054at2"/>
<dbReference type="GO" id="GO:0070005">
    <property type="term" value="F:cysteine-type aminopeptidase activity"/>
    <property type="evidence" value="ECO:0007669"/>
    <property type="project" value="InterPro"/>
</dbReference>
<dbReference type="eggNOG" id="COG3579">
    <property type="taxonomic scope" value="Bacteria"/>
</dbReference>
<feature type="active site" evidence="5">
    <location>
        <position position="330"/>
    </location>
</feature>
<dbReference type="Pfam" id="PF03051">
    <property type="entry name" value="Peptidase_C1_2"/>
    <property type="match status" value="1"/>
</dbReference>
<evidence type="ECO:0000256" key="6">
    <source>
        <dbReference type="SAM" id="SignalP"/>
    </source>
</evidence>
<evidence type="ECO:0000313" key="8">
    <source>
        <dbReference type="Proteomes" id="UP000005631"/>
    </source>
</evidence>
<dbReference type="EMBL" id="CP003156">
    <property type="protein sequence ID" value="AEV31453.1"/>
    <property type="molecule type" value="Genomic_DNA"/>
</dbReference>
<accession>G8QZ70</accession>
<evidence type="ECO:0000256" key="3">
    <source>
        <dbReference type="ARBA" id="ARBA00022807"/>
    </source>
</evidence>
<feature type="active site" evidence="5">
    <location>
        <position position="62"/>
    </location>
</feature>
<dbReference type="InterPro" id="IPR004134">
    <property type="entry name" value="Peptidase_C1B"/>
</dbReference>
<evidence type="ECO:0000256" key="2">
    <source>
        <dbReference type="ARBA" id="ARBA00022801"/>
    </source>
</evidence>
<feature type="signal peptide" evidence="6">
    <location>
        <begin position="1"/>
        <end position="19"/>
    </location>
</feature>
<keyword evidence="4 7" id="KW-0031">Aminopeptidase</keyword>
<dbReference type="Gene3D" id="3.90.70.10">
    <property type="entry name" value="Cysteine proteinases"/>
    <property type="match status" value="1"/>
</dbReference>
<dbReference type="GO" id="GO:0006508">
    <property type="term" value="P:proteolysis"/>
    <property type="evidence" value="ECO:0007669"/>
    <property type="project" value="UniProtKB-KW"/>
</dbReference>
<dbReference type="HOGENOM" id="CLU_056707_1_0_10"/>
<feature type="active site" evidence="5">
    <location>
        <position position="351"/>
    </location>
</feature>
<keyword evidence="8" id="KW-1185">Reference proteome</keyword>
<evidence type="ECO:0000256" key="5">
    <source>
        <dbReference type="PIRSR" id="PIRSR005700-1"/>
    </source>
</evidence>
<dbReference type="PATRIC" id="fig|926562.3.peg.449"/>
<reference evidence="7 8" key="1">
    <citation type="journal article" date="2012" name="Stand. Genomic Sci.">
        <title>Genome sequence of the orange-pigmented seawater bacterium Owenweeksia hongkongensis type strain (UST20020801(T)).</title>
        <authorList>
            <person name="Riedel T."/>
            <person name="Held B."/>
            <person name="Nolan M."/>
            <person name="Lucas S."/>
            <person name="Lapidus A."/>
            <person name="Tice H."/>
            <person name="Del Rio T.G."/>
            <person name="Cheng J.F."/>
            <person name="Han C."/>
            <person name="Tapia R."/>
            <person name="Goodwin L.A."/>
            <person name="Pitluck S."/>
            <person name="Liolios K."/>
            <person name="Mavromatis K."/>
            <person name="Pagani I."/>
            <person name="Ivanova N."/>
            <person name="Mikhailova N."/>
            <person name="Pati A."/>
            <person name="Chen A."/>
            <person name="Palaniappan K."/>
            <person name="Rohde M."/>
            <person name="Tindall B.J."/>
            <person name="Detter J.C."/>
            <person name="Goker M."/>
            <person name="Woyke T."/>
            <person name="Bristow J."/>
            <person name="Eisen J.A."/>
            <person name="Markowitz V."/>
            <person name="Hugenholtz P."/>
            <person name="Klenk H.P."/>
            <person name="Kyrpides N.C."/>
        </authorList>
    </citation>
    <scope>NUCLEOTIDE SEQUENCE</scope>
    <source>
        <strain evidence="8">DSM 17368 / JCM 12287 / NRRL B-23963</strain>
    </source>
</reference>
<protein>
    <recommendedName>
        <fullName evidence="4">Aminopeptidase</fullName>
    </recommendedName>
</protein>
<dbReference type="GO" id="GO:0009636">
    <property type="term" value="P:response to toxic substance"/>
    <property type="evidence" value="ECO:0007669"/>
    <property type="project" value="TreeGrafter"/>
</dbReference>
<organism evidence="7 8">
    <name type="scientific">Owenweeksia hongkongensis (strain DSM 17368 / CIP 108786 / JCM 12287 / NRRL B-23963 / UST20020801)</name>
    <dbReference type="NCBI Taxonomy" id="926562"/>
    <lineage>
        <taxon>Bacteria</taxon>
        <taxon>Pseudomonadati</taxon>
        <taxon>Bacteroidota</taxon>
        <taxon>Flavobacteriia</taxon>
        <taxon>Flavobacteriales</taxon>
        <taxon>Owenweeksiaceae</taxon>
        <taxon>Owenweeksia</taxon>
    </lineage>
</organism>
<keyword evidence="6" id="KW-0732">Signal</keyword>
<keyword evidence="2 4" id="KW-0378">Hydrolase</keyword>
<evidence type="ECO:0000313" key="7">
    <source>
        <dbReference type="EMBL" id="AEV31453.1"/>
    </source>
</evidence>
<dbReference type="InterPro" id="IPR038765">
    <property type="entry name" value="Papain-like_cys_pep_sf"/>
</dbReference>